<dbReference type="InterPro" id="IPR046708">
    <property type="entry name" value="DUF6781"/>
</dbReference>
<protein>
    <submittedName>
        <fullName evidence="2">Uncharacterized protein</fullName>
    </submittedName>
</protein>
<accession>A0A4R3JWA1</accession>
<dbReference type="Proteomes" id="UP000295135">
    <property type="component" value="Unassembled WGS sequence"/>
</dbReference>
<keyword evidence="1" id="KW-0175">Coiled coil</keyword>
<dbReference type="EMBL" id="SLZY01000013">
    <property type="protein sequence ID" value="TCS70884.1"/>
    <property type="molecule type" value="Genomic_DNA"/>
</dbReference>
<evidence type="ECO:0000313" key="3">
    <source>
        <dbReference type="Proteomes" id="UP000295135"/>
    </source>
</evidence>
<dbReference type="SUPFAM" id="SSF58113">
    <property type="entry name" value="Apolipoprotein A-I"/>
    <property type="match status" value="1"/>
</dbReference>
<organism evidence="2 3">
    <name type="scientific">Sulfuritortus calidifontis</name>
    <dbReference type="NCBI Taxonomy" id="1914471"/>
    <lineage>
        <taxon>Bacteria</taxon>
        <taxon>Pseudomonadati</taxon>
        <taxon>Pseudomonadota</taxon>
        <taxon>Betaproteobacteria</taxon>
        <taxon>Nitrosomonadales</taxon>
        <taxon>Thiobacillaceae</taxon>
        <taxon>Sulfuritortus</taxon>
    </lineage>
</organism>
<keyword evidence="3" id="KW-1185">Reference proteome</keyword>
<proteinExistence type="predicted"/>
<evidence type="ECO:0000256" key="1">
    <source>
        <dbReference type="SAM" id="Coils"/>
    </source>
</evidence>
<comment type="caution">
    <text evidence="2">The sequence shown here is derived from an EMBL/GenBank/DDBJ whole genome shotgun (WGS) entry which is preliminary data.</text>
</comment>
<dbReference type="AlphaFoldDB" id="A0A4R3JWA1"/>
<gene>
    <name evidence="2" type="ORF">EDC61_11337</name>
</gene>
<dbReference type="Gene3D" id="1.20.120.20">
    <property type="entry name" value="Apolipoprotein"/>
    <property type="match status" value="1"/>
</dbReference>
<name>A0A4R3JWA1_9PROT</name>
<dbReference type="RefSeq" id="WP_126460935.1">
    <property type="nucleotide sequence ID" value="NZ_AP018721.1"/>
</dbReference>
<feature type="coiled-coil region" evidence="1">
    <location>
        <begin position="101"/>
        <end position="128"/>
    </location>
</feature>
<sequence>MGDENVQDVLEPVRQAASEAENLRARVRQLVTDAILKREADPKAIKAVMQAAVDGLGSGLAQRGNHAGEALKEAMAGLDEAVAKSVYAVKMAVEEAWGEGRQFADADLRAALEAVKNLEDDLVGTLKNTSEKTQGLLKTEFDKLREHLARTGTDTGSQVRDTVSVLSNKLNAVASGSASEARQTAQEAAGRLAAVTSGILRGLADAIDQKMR</sequence>
<dbReference type="OrthoDB" id="8558513at2"/>
<reference evidence="2 3" key="1">
    <citation type="submission" date="2019-03" db="EMBL/GenBank/DDBJ databases">
        <title>Genomic Encyclopedia of Type Strains, Phase IV (KMG-IV): sequencing the most valuable type-strain genomes for metagenomic binning, comparative biology and taxonomic classification.</title>
        <authorList>
            <person name="Goeker M."/>
        </authorList>
    </citation>
    <scope>NUCLEOTIDE SEQUENCE [LARGE SCALE GENOMIC DNA]</scope>
    <source>
        <strain evidence="2 3">DSM 103923</strain>
    </source>
</reference>
<evidence type="ECO:0000313" key="2">
    <source>
        <dbReference type="EMBL" id="TCS70884.1"/>
    </source>
</evidence>
<dbReference type="Pfam" id="PF20572">
    <property type="entry name" value="DUF6781"/>
    <property type="match status" value="1"/>
</dbReference>